<evidence type="ECO:0000256" key="5">
    <source>
        <dbReference type="ARBA" id="ARBA00022989"/>
    </source>
</evidence>
<dbReference type="PANTHER" id="PTHR30460:SF0">
    <property type="entry name" value="MODERATE CONDUCTANCE MECHANOSENSITIVE CHANNEL YBIO"/>
    <property type="match status" value="1"/>
</dbReference>
<dbReference type="Pfam" id="PF00924">
    <property type="entry name" value="MS_channel_2nd"/>
    <property type="match status" value="1"/>
</dbReference>
<feature type="transmembrane region" description="Helical" evidence="7">
    <location>
        <begin position="464"/>
        <end position="483"/>
    </location>
</feature>
<sequence length="738" mass="78606">MDGRRGPCRELDTSATIRMLQGVVYSTRKQFRGFWLAVLLALLGPASAALAQAPAPATPVQLSPDQLNQIVTAVTGAVLTQMKAAPPAPAAPPPAPASATDSMEGFSAYLQQKEEEFFDQLNATFGAYPDLGAHVGSIIERVDGGPRGLSTLAFLAEMAGIIAAAVALAYGAALAARRLLPGNEATGGPASIGQTLRRGVANLIGLGLFWAVVAFAAARFSHGLGMQGTVAQWILMGAAQFALYYTLMLIWFRPAEPGYRIVPLESADARLAMRLFVIVTAVVVLRSWITIPIANHQPARVIAAGLLINNLMFVASFFAGALPARLAVRRWIESTAVGAGPSPLRRWLAANWLVLAGSAVLLIAALHAYGAVTGHPGVVAGLTSTVQAAVAMVLVCAAVEFAGRRSERADQGARRATPKLPGLVSRMLRVLILLGAGVYFLRLWAVDALQAMTPEQWGRFADFALAPLAAVFAGYIAVSYVNYYAARYLATHPVAVTSMTETGELVLKTDGSSRLRTLIPIIRITANVLIIIMIALLVLSQLGFNITPLLAGASVIGLAISFGSQALVKDIVTGVLFLAEDAFRIGEYIVCGNASGTVEGFTLRSVRLRHQDGQIFTVPFGQIGEIVNFSRDWSIVKFNMSLDRDVDLDEVREATAKVAAELTADYRDRLLDSLKVQGVKDVTDTAIVVQSQFTALPRDPGEIERAARSRLLKAFRDRSVALSRHPWLAPTLGAAQPA</sequence>
<comment type="subcellular location">
    <subcellularLocation>
        <location evidence="1">Cell membrane</location>
        <topology evidence="1">Multi-pass membrane protein</topology>
    </subcellularLocation>
</comment>
<feature type="transmembrane region" description="Helical" evidence="7">
    <location>
        <begin position="271"/>
        <end position="289"/>
    </location>
</feature>
<evidence type="ECO:0000313" key="11">
    <source>
        <dbReference type="Proteomes" id="UP000248795"/>
    </source>
</evidence>
<dbReference type="SUPFAM" id="SSF50182">
    <property type="entry name" value="Sm-like ribonucleoproteins"/>
    <property type="match status" value="1"/>
</dbReference>
<evidence type="ECO:0000256" key="7">
    <source>
        <dbReference type="SAM" id="Phobius"/>
    </source>
</evidence>
<dbReference type="SUPFAM" id="SSF82689">
    <property type="entry name" value="Mechanosensitive channel protein MscS (YggB), C-terminal domain"/>
    <property type="match status" value="1"/>
</dbReference>
<dbReference type="Proteomes" id="UP000248795">
    <property type="component" value="Unassembled WGS sequence"/>
</dbReference>
<dbReference type="SUPFAM" id="SSF82861">
    <property type="entry name" value="Mechanosensitive channel protein MscS (YggB), transmembrane region"/>
    <property type="match status" value="1"/>
</dbReference>
<feature type="transmembrane region" description="Helical" evidence="7">
    <location>
        <begin position="378"/>
        <end position="402"/>
    </location>
</feature>
<feature type="transmembrane region" description="Helical" evidence="7">
    <location>
        <begin position="524"/>
        <end position="543"/>
    </location>
</feature>
<dbReference type="InterPro" id="IPR010920">
    <property type="entry name" value="LSM_dom_sf"/>
</dbReference>
<feature type="transmembrane region" description="Helical" evidence="7">
    <location>
        <begin position="158"/>
        <end position="180"/>
    </location>
</feature>
<gene>
    <name evidence="10" type="ORF">DK847_04515</name>
</gene>
<keyword evidence="6 7" id="KW-0472">Membrane</keyword>
<name>A0A2W2BBU1_9HYPH</name>
<keyword evidence="4 7" id="KW-0812">Transmembrane</keyword>
<evidence type="ECO:0000256" key="6">
    <source>
        <dbReference type="ARBA" id="ARBA00023136"/>
    </source>
</evidence>
<evidence type="ECO:0000259" key="8">
    <source>
        <dbReference type="Pfam" id="PF00924"/>
    </source>
</evidence>
<dbReference type="AlphaFoldDB" id="A0A2W2BBU1"/>
<dbReference type="InterPro" id="IPR006685">
    <property type="entry name" value="MscS_channel_2nd"/>
</dbReference>
<evidence type="ECO:0008006" key="12">
    <source>
        <dbReference type="Google" id="ProtNLM"/>
    </source>
</evidence>
<comment type="similarity">
    <text evidence="2">Belongs to the MscS (TC 1.A.23) family.</text>
</comment>
<feature type="domain" description="Mechanosensitive ion channel transmembrane helices 2/3" evidence="9">
    <location>
        <begin position="527"/>
        <end position="565"/>
    </location>
</feature>
<evidence type="ECO:0000259" key="9">
    <source>
        <dbReference type="Pfam" id="PF21088"/>
    </source>
</evidence>
<keyword evidence="11" id="KW-1185">Reference proteome</keyword>
<feature type="transmembrane region" description="Helical" evidence="7">
    <location>
        <begin position="352"/>
        <end position="372"/>
    </location>
</feature>
<dbReference type="Gene3D" id="2.30.30.60">
    <property type="match status" value="1"/>
</dbReference>
<evidence type="ECO:0000256" key="1">
    <source>
        <dbReference type="ARBA" id="ARBA00004651"/>
    </source>
</evidence>
<organism evidence="10 11">
    <name type="scientific">Aestuariivirga litoralis</name>
    <dbReference type="NCBI Taxonomy" id="2650924"/>
    <lineage>
        <taxon>Bacteria</taxon>
        <taxon>Pseudomonadati</taxon>
        <taxon>Pseudomonadota</taxon>
        <taxon>Alphaproteobacteria</taxon>
        <taxon>Hyphomicrobiales</taxon>
        <taxon>Aestuariivirgaceae</taxon>
        <taxon>Aestuariivirga</taxon>
    </lineage>
</organism>
<evidence type="ECO:0000256" key="3">
    <source>
        <dbReference type="ARBA" id="ARBA00022475"/>
    </source>
</evidence>
<protein>
    <recommendedName>
        <fullName evidence="12">Mechanosensitive ion channel family protein</fullName>
    </recommendedName>
</protein>
<dbReference type="EMBL" id="QKVK01000002">
    <property type="protein sequence ID" value="PZF77704.1"/>
    <property type="molecule type" value="Genomic_DNA"/>
</dbReference>
<dbReference type="Gene3D" id="1.10.287.1260">
    <property type="match status" value="1"/>
</dbReference>
<dbReference type="GO" id="GO:0005886">
    <property type="term" value="C:plasma membrane"/>
    <property type="evidence" value="ECO:0007669"/>
    <property type="project" value="UniProtKB-SubCell"/>
</dbReference>
<dbReference type="InterPro" id="IPR023408">
    <property type="entry name" value="MscS_beta-dom_sf"/>
</dbReference>
<proteinExistence type="inferred from homology"/>
<dbReference type="PANTHER" id="PTHR30460">
    <property type="entry name" value="MODERATE CONDUCTANCE MECHANOSENSITIVE CHANNEL YBIO"/>
    <property type="match status" value="1"/>
</dbReference>
<feature type="transmembrane region" description="Helical" evidence="7">
    <location>
        <begin position="200"/>
        <end position="218"/>
    </location>
</feature>
<keyword evidence="5 7" id="KW-1133">Transmembrane helix</keyword>
<keyword evidence="3" id="KW-1003">Cell membrane</keyword>
<reference evidence="11" key="1">
    <citation type="submission" date="2018-06" db="EMBL/GenBank/DDBJ databases">
        <title>Aestuariibacter litoralis strain KCTC 52945T.</title>
        <authorList>
            <person name="Li X."/>
            <person name="Salam N."/>
            <person name="Li J.-L."/>
            <person name="Chen Y.-M."/>
            <person name="Yang Z.-W."/>
            <person name="Zhang L.-Y."/>
            <person name="Han M.-X."/>
            <person name="Xiao M."/>
            <person name="Li W.-J."/>
        </authorList>
    </citation>
    <scope>NUCLEOTIDE SEQUENCE [LARGE SCALE GENOMIC DNA]</scope>
    <source>
        <strain evidence="11">KCTC 52945</strain>
    </source>
</reference>
<accession>A0A2W2BBU1</accession>
<dbReference type="InterPro" id="IPR011014">
    <property type="entry name" value="MscS_channel_TM-2"/>
</dbReference>
<feature type="transmembrane region" description="Helical" evidence="7">
    <location>
        <begin position="549"/>
        <end position="568"/>
    </location>
</feature>
<dbReference type="GO" id="GO:0008381">
    <property type="term" value="F:mechanosensitive monoatomic ion channel activity"/>
    <property type="evidence" value="ECO:0007669"/>
    <property type="project" value="InterPro"/>
</dbReference>
<dbReference type="InterPro" id="IPR045276">
    <property type="entry name" value="YbiO_bact"/>
</dbReference>
<feature type="domain" description="Mechanosensitive ion channel MscS" evidence="8">
    <location>
        <begin position="567"/>
        <end position="631"/>
    </location>
</feature>
<feature type="transmembrane region" description="Helical" evidence="7">
    <location>
        <begin position="301"/>
        <end position="322"/>
    </location>
</feature>
<dbReference type="Pfam" id="PF21088">
    <property type="entry name" value="MS_channel_1st"/>
    <property type="match status" value="1"/>
</dbReference>
<comment type="caution">
    <text evidence="10">The sequence shown here is derived from an EMBL/GenBank/DDBJ whole genome shotgun (WGS) entry which is preliminary data.</text>
</comment>
<evidence type="ECO:0000256" key="4">
    <source>
        <dbReference type="ARBA" id="ARBA00022692"/>
    </source>
</evidence>
<feature type="transmembrane region" description="Helical" evidence="7">
    <location>
        <begin position="423"/>
        <end position="444"/>
    </location>
</feature>
<evidence type="ECO:0000313" key="10">
    <source>
        <dbReference type="EMBL" id="PZF77704.1"/>
    </source>
</evidence>
<feature type="transmembrane region" description="Helical" evidence="7">
    <location>
        <begin position="230"/>
        <end position="251"/>
    </location>
</feature>
<evidence type="ECO:0000256" key="2">
    <source>
        <dbReference type="ARBA" id="ARBA00008017"/>
    </source>
</evidence>
<dbReference type="Gene3D" id="3.30.70.100">
    <property type="match status" value="1"/>
</dbReference>
<dbReference type="InterPro" id="IPR011066">
    <property type="entry name" value="MscS_channel_C_sf"/>
</dbReference>
<dbReference type="InterPro" id="IPR049142">
    <property type="entry name" value="MS_channel_1st"/>
</dbReference>